<dbReference type="RefSeq" id="YP_009883236.1">
    <property type="nucleotide sequence ID" value="NC_049458.1"/>
</dbReference>
<keyword evidence="2" id="KW-1185">Reference proteome</keyword>
<dbReference type="Proteomes" id="UP000322229">
    <property type="component" value="Segment"/>
</dbReference>
<accession>A0A5C0CDF5</accession>
<reference evidence="1 2" key="1">
    <citation type="submission" date="2019-05" db="EMBL/GenBank/DDBJ databases">
        <title>Salmonella bacteriophage diversity and host specificity revealed by physiological characterization and whole genome sequencing.</title>
        <authorList>
            <person name="Fong K."/>
            <person name="Tremblay D."/>
            <person name="Delaquis P."/>
            <person name="Moineau S."/>
            <person name="Goodridge L."/>
            <person name="Levesque R."/>
            <person name="Wang S."/>
        </authorList>
    </citation>
    <scope>NUCLEOTIDE SEQUENCE [LARGE SCALE GENOMIC DNA]</scope>
</reference>
<organism evidence="1 2">
    <name type="scientific">Salmonella phage SS9</name>
    <dbReference type="NCBI Taxonomy" id="2592220"/>
    <lineage>
        <taxon>Viruses</taxon>
        <taxon>Duplodnaviria</taxon>
        <taxon>Heunggongvirae</taxon>
        <taxon>Uroviricota</taxon>
        <taxon>Caudoviricetes</taxon>
        <taxon>Pantevenvirales</taxon>
        <taxon>Ackermannviridae</taxon>
        <taxon>Cvivirinae</taxon>
        <taxon>Kuttervirus</taxon>
        <taxon>Kuttervirus SS9</taxon>
    </lineage>
</organism>
<evidence type="ECO:0000313" key="1">
    <source>
        <dbReference type="EMBL" id="QEI24312.1"/>
    </source>
</evidence>
<dbReference type="EMBL" id="MK972699">
    <property type="protein sequence ID" value="QEI24312.1"/>
    <property type="molecule type" value="Genomic_DNA"/>
</dbReference>
<name>A0A5C0CDF5_9CAUD</name>
<sequence length="44" mass="4913">MSFVGFALYNIFDFRTSNTSLICHDIVPSFQMGGAKIPRRGFIG</sequence>
<proteinExistence type="predicted"/>
<evidence type="ECO:0000313" key="2">
    <source>
        <dbReference type="Proteomes" id="UP000322229"/>
    </source>
</evidence>
<dbReference type="KEGG" id="vg:55812554"/>
<dbReference type="GeneID" id="55812554"/>
<protein>
    <submittedName>
        <fullName evidence="1">Uncharacterized protein</fullName>
    </submittedName>
</protein>